<protein>
    <submittedName>
        <fullName evidence="1">Uncharacterized protein</fullName>
    </submittedName>
</protein>
<proteinExistence type="predicted"/>
<evidence type="ECO:0000313" key="2">
    <source>
        <dbReference type="Proteomes" id="UP000053989"/>
    </source>
</evidence>
<keyword evidence="2" id="KW-1185">Reference proteome</keyword>
<dbReference type="AlphaFoldDB" id="A0A0C3DW99"/>
<organism evidence="1 2">
    <name type="scientific">Scleroderma citrinum Foug A</name>
    <dbReference type="NCBI Taxonomy" id="1036808"/>
    <lineage>
        <taxon>Eukaryota</taxon>
        <taxon>Fungi</taxon>
        <taxon>Dikarya</taxon>
        <taxon>Basidiomycota</taxon>
        <taxon>Agaricomycotina</taxon>
        <taxon>Agaricomycetes</taxon>
        <taxon>Agaricomycetidae</taxon>
        <taxon>Boletales</taxon>
        <taxon>Sclerodermatineae</taxon>
        <taxon>Sclerodermataceae</taxon>
        <taxon>Scleroderma</taxon>
    </lineage>
</organism>
<sequence>MVVRLVCSREWDAKNECERDQKKTQTSGVLSRIHSSVESVGMTGTWLEVTQTNFECVPVCFLWLGLSV</sequence>
<reference evidence="2" key="2">
    <citation type="submission" date="2015-01" db="EMBL/GenBank/DDBJ databases">
        <title>Evolutionary Origins and Diversification of the Mycorrhizal Mutualists.</title>
        <authorList>
            <consortium name="DOE Joint Genome Institute"/>
            <consortium name="Mycorrhizal Genomics Consortium"/>
            <person name="Kohler A."/>
            <person name="Kuo A."/>
            <person name="Nagy L.G."/>
            <person name="Floudas D."/>
            <person name="Copeland A."/>
            <person name="Barry K.W."/>
            <person name="Cichocki N."/>
            <person name="Veneault-Fourrey C."/>
            <person name="LaButti K."/>
            <person name="Lindquist E.A."/>
            <person name="Lipzen A."/>
            <person name="Lundell T."/>
            <person name="Morin E."/>
            <person name="Murat C."/>
            <person name="Riley R."/>
            <person name="Ohm R."/>
            <person name="Sun H."/>
            <person name="Tunlid A."/>
            <person name="Henrissat B."/>
            <person name="Grigoriev I.V."/>
            <person name="Hibbett D.S."/>
            <person name="Martin F."/>
        </authorList>
    </citation>
    <scope>NUCLEOTIDE SEQUENCE [LARGE SCALE GENOMIC DNA]</scope>
    <source>
        <strain evidence="2">Foug A</strain>
    </source>
</reference>
<dbReference type="HOGENOM" id="CLU_2795440_0_0_1"/>
<gene>
    <name evidence="1" type="ORF">SCLCIDRAFT_1212942</name>
</gene>
<accession>A0A0C3DW99</accession>
<dbReference type="Proteomes" id="UP000053989">
    <property type="component" value="Unassembled WGS sequence"/>
</dbReference>
<reference evidence="1 2" key="1">
    <citation type="submission" date="2014-04" db="EMBL/GenBank/DDBJ databases">
        <authorList>
            <consortium name="DOE Joint Genome Institute"/>
            <person name="Kuo A."/>
            <person name="Kohler A."/>
            <person name="Nagy L.G."/>
            <person name="Floudas D."/>
            <person name="Copeland A."/>
            <person name="Barry K.W."/>
            <person name="Cichocki N."/>
            <person name="Veneault-Fourrey C."/>
            <person name="LaButti K."/>
            <person name="Lindquist E.A."/>
            <person name="Lipzen A."/>
            <person name="Lundell T."/>
            <person name="Morin E."/>
            <person name="Murat C."/>
            <person name="Sun H."/>
            <person name="Tunlid A."/>
            <person name="Henrissat B."/>
            <person name="Grigoriev I.V."/>
            <person name="Hibbett D.S."/>
            <person name="Martin F."/>
            <person name="Nordberg H.P."/>
            <person name="Cantor M.N."/>
            <person name="Hua S.X."/>
        </authorList>
    </citation>
    <scope>NUCLEOTIDE SEQUENCE [LARGE SCALE GENOMIC DNA]</scope>
    <source>
        <strain evidence="1 2">Foug A</strain>
    </source>
</reference>
<dbReference type="InParanoid" id="A0A0C3DW99"/>
<evidence type="ECO:0000313" key="1">
    <source>
        <dbReference type="EMBL" id="KIM64850.1"/>
    </source>
</evidence>
<name>A0A0C3DW99_9AGAM</name>
<dbReference type="EMBL" id="KN822026">
    <property type="protein sequence ID" value="KIM64850.1"/>
    <property type="molecule type" value="Genomic_DNA"/>
</dbReference>